<dbReference type="Proteomes" id="UP000257559">
    <property type="component" value="Chromosome"/>
</dbReference>
<name>A0A3B0PQI2_9BACT</name>
<protein>
    <submittedName>
        <fullName evidence="1">Uncharacterized protein</fullName>
    </submittedName>
</protein>
<reference evidence="2" key="1">
    <citation type="submission" date="2018-06" db="EMBL/GenBank/DDBJ databases">
        <authorList>
            <consortium name="Pathogen Informatics"/>
        </authorList>
    </citation>
    <scope>NUCLEOTIDE SEQUENCE [LARGE SCALE GENOMIC DNA]</scope>
    <source>
        <strain evidence="2">NCTC10132</strain>
    </source>
</reference>
<gene>
    <name evidence="1" type="ORF">NCTC10132_01301</name>
</gene>
<feature type="non-terminal residue" evidence="1">
    <location>
        <position position="71"/>
    </location>
</feature>
<keyword evidence="2" id="KW-1185">Reference proteome</keyword>
<accession>A0A3B0PQI2</accession>
<proteinExistence type="predicted"/>
<dbReference type="AlphaFoldDB" id="A0A3B0PQI2"/>
<dbReference type="EMBL" id="LS991951">
    <property type="protein sequence ID" value="SYV97930.1"/>
    <property type="molecule type" value="Genomic_DNA"/>
</dbReference>
<evidence type="ECO:0000313" key="2">
    <source>
        <dbReference type="Proteomes" id="UP000257559"/>
    </source>
</evidence>
<evidence type="ECO:0000313" key="1">
    <source>
        <dbReference type="EMBL" id="SYV97930.1"/>
    </source>
</evidence>
<dbReference type="KEGG" id="medw:NCTC10132_01301"/>
<organism evidence="1 2">
    <name type="scientific">Mycoplasmopsis edwardii</name>
    <dbReference type="NCBI Taxonomy" id="53558"/>
    <lineage>
        <taxon>Bacteria</taxon>
        <taxon>Bacillati</taxon>
        <taxon>Mycoplasmatota</taxon>
        <taxon>Mycoplasmoidales</taxon>
        <taxon>Metamycoplasmataceae</taxon>
        <taxon>Mycoplasmopsis</taxon>
    </lineage>
</organism>
<sequence>MTITVETNDTKFRTLKEELEALNTSLNTLLEVKAQSENLARSSSTNSAKVLAISKELTKFNKLFTNDKLNW</sequence>